<accession>A0A9D2MHZ9</accession>
<gene>
    <name evidence="8" type="ORF">IAA37_01955</name>
</gene>
<dbReference type="PANTHER" id="PTHR43273:SF3">
    <property type="entry name" value="ANAEROBIC SULFATASE-MATURATING ENZYME HOMOLOG ASLB-RELATED"/>
    <property type="match status" value="1"/>
</dbReference>
<keyword evidence="3" id="KW-0479">Metal-binding</keyword>
<keyword evidence="4" id="KW-0408">Iron</keyword>
<evidence type="ECO:0000256" key="6">
    <source>
        <dbReference type="ARBA" id="ARBA00023601"/>
    </source>
</evidence>
<dbReference type="GO" id="GO:0051536">
    <property type="term" value="F:iron-sulfur cluster binding"/>
    <property type="evidence" value="ECO:0007669"/>
    <property type="project" value="UniProtKB-KW"/>
</dbReference>
<dbReference type="CDD" id="cd01335">
    <property type="entry name" value="Radical_SAM"/>
    <property type="match status" value="1"/>
</dbReference>
<evidence type="ECO:0000313" key="9">
    <source>
        <dbReference type="Proteomes" id="UP000823877"/>
    </source>
</evidence>
<dbReference type="SFLD" id="SFLDG01386">
    <property type="entry name" value="main_SPASM_domain-containing"/>
    <property type="match status" value="1"/>
</dbReference>
<dbReference type="InterPro" id="IPR007197">
    <property type="entry name" value="rSAM"/>
</dbReference>
<dbReference type="EMBL" id="DWXN01000003">
    <property type="protein sequence ID" value="HJB74423.1"/>
    <property type="molecule type" value="Genomic_DNA"/>
</dbReference>
<dbReference type="Proteomes" id="UP000823877">
    <property type="component" value="Unassembled WGS sequence"/>
</dbReference>
<dbReference type="Pfam" id="PF04055">
    <property type="entry name" value="Radical_SAM"/>
    <property type="match status" value="1"/>
</dbReference>
<comment type="cofactor">
    <cofactor evidence="1">
        <name>[4Fe-4S] cluster</name>
        <dbReference type="ChEBI" id="CHEBI:49883"/>
    </cofactor>
</comment>
<dbReference type="NCBIfam" id="TIGR04085">
    <property type="entry name" value="rSAM_more_4Fe4S"/>
    <property type="match status" value="1"/>
</dbReference>
<dbReference type="Gene3D" id="3.20.20.70">
    <property type="entry name" value="Aldolase class I"/>
    <property type="match status" value="1"/>
</dbReference>
<protein>
    <submittedName>
        <fullName evidence="8">Radical SAM protein</fullName>
    </submittedName>
</protein>
<reference evidence="8" key="1">
    <citation type="journal article" date="2021" name="PeerJ">
        <title>Extensive microbial diversity within the chicken gut microbiome revealed by metagenomics and culture.</title>
        <authorList>
            <person name="Gilroy R."/>
            <person name="Ravi A."/>
            <person name="Getino M."/>
            <person name="Pursley I."/>
            <person name="Horton D.L."/>
            <person name="Alikhan N.F."/>
            <person name="Baker D."/>
            <person name="Gharbi K."/>
            <person name="Hall N."/>
            <person name="Watson M."/>
            <person name="Adriaenssens E.M."/>
            <person name="Foster-Nyarko E."/>
            <person name="Jarju S."/>
            <person name="Secka A."/>
            <person name="Antonio M."/>
            <person name="Oren A."/>
            <person name="Chaudhuri R.R."/>
            <person name="La Ragione R."/>
            <person name="Hildebrand F."/>
            <person name="Pallen M.J."/>
        </authorList>
    </citation>
    <scope>NUCLEOTIDE SEQUENCE</scope>
    <source>
        <strain evidence="8">CHK188-16595</strain>
    </source>
</reference>
<comment type="similarity">
    <text evidence="6">Belongs to the radical SAM superfamily. Anaerobic sulfatase-maturating enzyme family.</text>
</comment>
<dbReference type="Pfam" id="PF13186">
    <property type="entry name" value="SPASM"/>
    <property type="match status" value="1"/>
</dbReference>
<dbReference type="PROSITE" id="PS51918">
    <property type="entry name" value="RADICAL_SAM"/>
    <property type="match status" value="1"/>
</dbReference>
<dbReference type="AlphaFoldDB" id="A0A9D2MHZ9"/>
<dbReference type="PANTHER" id="PTHR43273">
    <property type="entry name" value="ANAEROBIC SULFATASE-MATURATING ENZYME HOMOLOG ASLB-RELATED"/>
    <property type="match status" value="1"/>
</dbReference>
<dbReference type="InterPro" id="IPR058240">
    <property type="entry name" value="rSAM_sf"/>
</dbReference>
<dbReference type="SFLD" id="SFLDS00029">
    <property type="entry name" value="Radical_SAM"/>
    <property type="match status" value="1"/>
</dbReference>
<dbReference type="SUPFAM" id="SSF102114">
    <property type="entry name" value="Radical SAM enzymes"/>
    <property type="match status" value="1"/>
</dbReference>
<reference evidence="8" key="2">
    <citation type="submission" date="2021-04" db="EMBL/GenBank/DDBJ databases">
        <authorList>
            <person name="Gilroy R."/>
        </authorList>
    </citation>
    <scope>NUCLEOTIDE SEQUENCE</scope>
    <source>
        <strain evidence="8">CHK188-16595</strain>
    </source>
</reference>
<evidence type="ECO:0000313" key="8">
    <source>
        <dbReference type="EMBL" id="HJB74423.1"/>
    </source>
</evidence>
<dbReference type="InterPro" id="IPR023867">
    <property type="entry name" value="Sulphatase_maturase_rSAM"/>
</dbReference>
<dbReference type="GO" id="GO:0046872">
    <property type="term" value="F:metal ion binding"/>
    <property type="evidence" value="ECO:0007669"/>
    <property type="project" value="UniProtKB-KW"/>
</dbReference>
<dbReference type="SFLD" id="SFLDG01072">
    <property type="entry name" value="dehydrogenase_like"/>
    <property type="match status" value="1"/>
</dbReference>
<evidence type="ECO:0000256" key="3">
    <source>
        <dbReference type="ARBA" id="ARBA00022723"/>
    </source>
</evidence>
<evidence type="ECO:0000256" key="2">
    <source>
        <dbReference type="ARBA" id="ARBA00022691"/>
    </source>
</evidence>
<keyword evidence="5" id="KW-0411">Iron-sulfur</keyword>
<comment type="caution">
    <text evidence="8">The sequence shown here is derived from an EMBL/GenBank/DDBJ whole genome shotgun (WGS) entry which is preliminary data.</text>
</comment>
<dbReference type="InterPro" id="IPR023885">
    <property type="entry name" value="4Fe4S-binding_SPASM_dom"/>
</dbReference>
<proteinExistence type="inferred from homology"/>
<feature type="domain" description="Radical SAM core" evidence="7">
    <location>
        <begin position="1"/>
        <end position="220"/>
    </location>
</feature>
<dbReference type="SFLD" id="SFLDG01067">
    <property type="entry name" value="SPASM/twitch_domain_containing"/>
    <property type="match status" value="1"/>
</dbReference>
<evidence type="ECO:0000259" key="7">
    <source>
        <dbReference type="PROSITE" id="PS51918"/>
    </source>
</evidence>
<dbReference type="InterPro" id="IPR013785">
    <property type="entry name" value="Aldolase_TIM"/>
</dbReference>
<evidence type="ECO:0000256" key="5">
    <source>
        <dbReference type="ARBA" id="ARBA00023014"/>
    </source>
</evidence>
<sequence>MIKPASALCNLRCAYCFYRDVAENRTQNEYGIMTRETEQALIEKALDFADGAPVSFVFQGGEPTLAGLDYFKNFVDDLKKRNQKNSPVFLSIQTNGTLINDEWAAFLANNNFLTGLSLDGDFDANRFRKDESGKNAFYKILKAAEILKKHKAQFNILSVLTGYSAKRGKEIYRFFKSEGFQNIQFIPCLKPFGYKGESDLFMTESEYGNFLCDVFKLYAADYKKGRYISVRQFDNWVRLYLGGAAEQCGMNGFCARQFVCEGNGNIYPCDFYCTDDYLLGNIHKNTFSDIAFCETAKRFIEESGNAPETCKACEYFRLCRAGGCKRERQSADYCGAYKRFFKECLPLFRYFDDLKQR</sequence>
<dbReference type="GO" id="GO:0016491">
    <property type="term" value="F:oxidoreductase activity"/>
    <property type="evidence" value="ECO:0007669"/>
    <property type="project" value="InterPro"/>
</dbReference>
<dbReference type="SFLD" id="SFLDG01384">
    <property type="entry name" value="thioether_bond_formation_requi"/>
    <property type="match status" value="1"/>
</dbReference>
<evidence type="ECO:0000256" key="1">
    <source>
        <dbReference type="ARBA" id="ARBA00001966"/>
    </source>
</evidence>
<evidence type="ECO:0000256" key="4">
    <source>
        <dbReference type="ARBA" id="ARBA00023004"/>
    </source>
</evidence>
<keyword evidence="2" id="KW-0949">S-adenosyl-L-methionine</keyword>
<organism evidence="8 9">
    <name type="scientific">Candidatus Eubacterium faecale</name>
    <dbReference type="NCBI Taxonomy" id="2838568"/>
    <lineage>
        <taxon>Bacteria</taxon>
        <taxon>Bacillati</taxon>
        <taxon>Bacillota</taxon>
        <taxon>Clostridia</taxon>
        <taxon>Eubacteriales</taxon>
        <taxon>Eubacteriaceae</taxon>
        <taxon>Eubacterium</taxon>
    </lineage>
</organism>
<name>A0A9D2MHZ9_9FIRM</name>